<keyword evidence="1" id="KW-1133">Transmembrane helix</keyword>
<dbReference type="WBParaSite" id="ECPE_0000492601-mRNA-1">
    <property type="protein sequence ID" value="ECPE_0000492601-mRNA-1"/>
    <property type="gene ID" value="ECPE_0000492601"/>
</dbReference>
<dbReference type="GO" id="GO:0015190">
    <property type="term" value="F:L-leucine transmembrane transporter activity"/>
    <property type="evidence" value="ECO:0007669"/>
    <property type="project" value="TreeGrafter"/>
</dbReference>
<dbReference type="OrthoDB" id="1740265at2759"/>
<dbReference type="InterPro" id="IPR031984">
    <property type="entry name" value="SLC3A2_N"/>
</dbReference>
<evidence type="ECO:0000313" key="4">
    <source>
        <dbReference type="Proteomes" id="UP000272942"/>
    </source>
</evidence>
<feature type="transmembrane region" description="Helical" evidence="1">
    <location>
        <begin position="45"/>
        <end position="68"/>
    </location>
</feature>
<proteinExistence type="predicted"/>
<dbReference type="GO" id="GO:0016323">
    <property type="term" value="C:basolateral plasma membrane"/>
    <property type="evidence" value="ECO:0007669"/>
    <property type="project" value="TreeGrafter"/>
</dbReference>
<reference evidence="5" key="1">
    <citation type="submission" date="2016-06" db="UniProtKB">
        <authorList>
            <consortium name="WormBaseParasite"/>
        </authorList>
    </citation>
    <scope>IDENTIFICATION</scope>
</reference>
<dbReference type="AlphaFoldDB" id="A0A183AD79"/>
<dbReference type="Proteomes" id="UP000272942">
    <property type="component" value="Unassembled WGS sequence"/>
</dbReference>
<dbReference type="GO" id="GO:0015173">
    <property type="term" value="F:aromatic amino acid transmembrane transporter activity"/>
    <property type="evidence" value="ECO:0007669"/>
    <property type="project" value="TreeGrafter"/>
</dbReference>
<dbReference type="GO" id="GO:0016324">
    <property type="term" value="C:apical plasma membrane"/>
    <property type="evidence" value="ECO:0007669"/>
    <property type="project" value="TreeGrafter"/>
</dbReference>
<evidence type="ECO:0000313" key="3">
    <source>
        <dbReference type="EMBL" id="VDP74009.1"/>
    </source>
</evidence>
<feature type="domain" description="Solute carrier family 3 member 2 N-terminal" evidence="2">
    <location>
        <begin position="16"/>
        <end position="83"/>
    </location>
</feature>
<sequence length="310" mass="35117">MEDVEIGTPAESTVVDEKEDEFRLLTRDDILKVNEDAPIWRRVRIGLLVGFWVLWAALLLALILIVVFKPKCPPRPPLKFWQSEVGYAIDPFSFKNGDGGLTGNLKGTPIIYFGSEVGFTCKAKEQVLIGLYPRGFKPSETIDRSWLLPMPWDRSGVEFTGGNETNSEFKSYMEQCDVKETVLMDLASGRGTSFLKFVSRLTMLKKNPSLMWGDIKVMEFPTRVVSDSLYVFTRHANRFPAFVIAINDPQTSDTEKLLGSVIDLSDICPKMKVRLLLSETSDLKEDEELDSHKIYIPVAKTPEIYVFECI</sequence>
<name>A0A183AD79_9TREM</name>
<dbReference type="PANTHER" id="PTHR46673">
    <property type="entry name" value="4F2 CELL-SURFACE ANTIGEN HEAVY CHAIN"/>
    <property type="match status" value="1"/>
</dbReference>
<reference evidence="3 4" key="2">
    <citation type="submission" date="2018-11" db="EMBL/GenBank/DDBJ databases">
        <authorList>
            <consortium name="Pathogen Informatics"/>
        </authorList>
    </citation>
    <scope>NUCLEOTIDE SEQUENCE [LARGE SCALE GENOMIC DNA]</scope>
    <source>
        <strain evidence="3 4">Egypt</strain>
    </source>
</reference>
<evidence type="ECO:0000313" key="5">
    <source>
        <dbReference type="WBParaSite" id="ECPE_0000492601-mRNA-1"/>
    </source>
</evidence>
<keyword evidence="1" id="KW-0472">Membrane</keyword>
<keyword evidence="4" id="KW-1185">Reference proteome</keyword>
<dbReference type="PANTHER" id="PTHR46673:SF1">
    <property type="entry name" value="4F2 CELL-SURFACE ANTIGEN HEAVY CHAIN"/>
    <property type="match status" value="1"/>
</dbReference>
<dbReference type="GO" id="GO:1904273">
    <property type="term" value="P:L-alanine import across plasma membrane"/>
    <property type="evidence" value="ECO:0007669"/>
    <property type="project" value="TreeGrafter"/>
</dbReference>
<dbReference type="InterPro" id="IPR042280">
    <property type="entry name" value="SLC3A2"/>
</dbReference>
<dbReference type="GO" id="GO:1903801">
    <property type="term" value="P:L-leucine import across plasma membrane"/>
    <property type="evidence" value="ECO:0007669"/>
    <property type="project" value="TreeGrafter"/>
</dbReference>
<gene>
    <name evidence="3" type="ORF">ECPE_LOCUS4914</name>
</gene>
<dbReference type="GO" id="GO:0015823">
    <property type="term" value="P:phenylalanine transport"/>
    <property type="evidence" value="ECO:0007669"/>
    <property type="project" value="TreeGrafter"/>
</dbReference>
<evidence type="ECO:0000256" key="1">
    <source>
        <dbReference type="SAM" id="Phobius"/>
    </source>
</evidence>
<accession>A0A183AD79</accession>
<dbReference type="Pfam" id="PF16028">
    <property type="entry name" value="SLC3A2_N"/>
    <property type="match status" value="1"/>
</dbReference>
<evidence type="ECO:0000259" key="2">
    <source>
        <dbReference type="Pfam" id="PF16028"/>
    </source>
</evidence>
<dbReference type="GO" id="GO:0015180">
    <property type="term" value="F:L-alanine transmembrane transporter activity"/>
    <property type="evidence" value="ECO:0007669"/>
    <property type="project" value="TreeGrafter"/>
</dbReference>
<keyword evidence="1" id="KW-0812">Transmembrane</keyword>
<dbReference type="EMBL" id="UZAN01041753">
    <property type="protein sequence ID" value="VDP74009.1"/>
    <property type="molecule type" value="Genomic_DNA"/>
</dbReference>
<protein>
    <submittedName>
        <fullName evidence="5">SLC3A2_N domain-containing protein</fullName>
    </submittedName>
</protein>
<organism evidence="5">
    <name type="scientific">Echinostoma caproni</name>
    <dbReference type="NCBI Taxonomy" id="27848"/>
    <lineage>
        <taxon>Eukaryota</taxon>
        <taxon>Metazoa</taxon>
        <taxon>Spiralia</taxon>
        <taxon>Lophotrochozoa</taxon>
        <taxon>Platyhelminthes</taxon>
        <taxon>Trematoda</taxon>
        <taxon>Digenea</taxon>
        <taxon>Plagiorchiida</taxon>
        <taxon>Echinostomata</taxon>
        <taxon>Echinostomatoidea</taxon>
        <taxon>Echinostomatidae</taxon>
        <taxon>Echinostoma</taxon>
    </lineage>
</organism>